<evidence type="ECO:0000313" key="4">
    <source>
        <dbReference type="Proteomes" id="UP001155241"/>
    </source>
</evidence>
<gene>
    <name evidence="3" type="ORF">NG895_23335</name>
</gene>
<keyword evidence="1" id="KW-0812">Transmembrane</keyword>
<dbReference type="EMBL" id="JAMXLR010000077">
    <property type="protein sequence ID" value="MCO6046843.1"/>
    <property type="molecule type" value="Genomic_DNA"/>
</dbReference>
<dbReference type="InterPro" id="IPR052336">
    <property type="entry name" value="MlaD_Phospholipid_Transporter"/>
</dbReference>
<evidence type="ECO:0000256" key="1">
    <source>
        <dbReference type="SAM" id="Phobius"/>
    </source>
</evidence>
<dbReference type="PANTHER" id="PTHR33371:SF4">
    <property type="entry name" value="INTERMEMBRANE PHOSPHOLIPID TRANSPORT SYSTEM BINDING PROTEIN MLAD"/>
    <property type="match status" value="1"/>
</dbReference>
<name>A0A9X2JJK5_9BACT</name>
<dbReference type="AlphaFoldDB" id="A0A9X2JJK5"/>
<reference evidence="3" key="1">
    <citation type="submission" date="2022-06" db="EMBL/GenBank/DDBJ databases">
        <title>Aeoliella straminimaris, a novel planctomycete from sediments.</title>
        <authorList>
            <person name="Vitorino I.R."/>
            <person name="Lage O.M."/>
        </authorList>
    </citation>
    <scope>NUCLEOTIDE SEQUENCE</scope>
    <source>
        <strain evidence="3">ICT_H6.2</strain>
    </source>
</reference>
<feature type="transmembrane region" description="Helical" evidence="1">
    <location>
        <begin position="12"/>
        <end position="31"/>
    </location>
</feature>
<dbReference type="PANTHER" id="PTHR33371">
    <property type="entry name" value="INTERMEMBRANE PHOSPHOLIPID TRANSPORT SYSTEM BINDING PROTEIN MLAD-RELATED"/>
    <property type="match status" value="1"/>
</dbReference>
<comment type="caution">
    <text evidence="3">The sequence shown here is derived from an EMBL/GenBank/DDBJ whole genome shotgun (WGS) entry which is preliminary data.</text>
</comment>
<keyword evidence="1" id="KW-1133">Transmembrane helix</keyword>
<sequence>MDERRMQRRVGWVVLFTITFLGILLVINNPAASPFGSRGYEFEIDVPSAPGVAINTPVRKDGVLVGRVSGLEWTATGVRLKVRINRDVVIYENDQPQVEPSSIFGDAVVTFTRKPVLDDPDTGAMQQPTLPGDNRKPILAGSVVEGQVTDDPLTAITKLNQNLGPSIEKLGEAGEKVAILADKMNQAIGDDISGTRISQVLDEATLTLQDFRRTTNNFDQLLADNELRGQLADALREFPGLMTDARGTLQRAGQTLANFDQVIGSADRNLQNIEGLTAPLGERGEEISDLLISAIDNLDIVMKDMSRFAASLNKGEGLLGRLVRDKKLSNDVDLLVRNATVLVYNVNERVRVDLEPILYNARVFTDKIAREPGRIIGGALNPSIVK</sequence>
<keyword evidence="1" id="KW-0472">Membrane</keyword>
<dbReference type="InterPro" id="IPR003399">
    <property type="entry name" value="Mce/MlaD"/>
</dbReference>
<organism evidence="3 4">
    <name type="scientific">Aeoliella straminimaris</name>
    <dbReference type="NCBI Taxonomy" id="2954799"/>
    <lineage>
        <taxon>Bacteria</taxon>
        <taxon>Pseudomonadati</taxon>
        <taxon>Planctomycetota</taxon>
        <taxon>Planctomycetia</taxon>
        <taxon>Pirellulales</taxon>
        <taxon>Lacipirellulaceae</taxon>
        <taxon>Aeoliella</taxon>
    </lineage>
</organism>
<evidence type="ECO:0000259" key="2">
    <source>
        <dbReference type="Pfam" id="PF02470"/>
    </source>
</evidence>
<dbReference type="Proteomes" id="UP001155241">
    <property type="component" value="Unassembled WGS sequence"/>
</dbReference>
<keyword evidence="4" id="KW-1185">Reference proteome</keyword>
<protein>
    <submittedName>
        <fullName evidence="3">MlaD family protein</fullName>
    </submittedName>
</protein>
<proteinExistence type="predicted"/>
<dbReference type="RefSeq" id="WP_252854954.1">
    <property type="nucleotide sequence ID" value="NZ_JAMXLR010000077.1"/>
</dbReference>
<dbReference type="Pfam" id="PF02470">
    <property type="entry name" value="MlaD"/>
    <property type="match status" value="1"/>
</dbReference>
<accession>A0A9X2JJK5</accession>
<feature type="domain" description="Mce/MlaD" evidence="2">
    <location>
        <begin position="38"/>
        <end position="112"/>
    </location>
</feature>
<evidence type="ECO:0000313" key="3">
    <source>
        <dbReference type="EMBL" id="MCO6046843.1"/>
    </source>
</evidence>